<feature type="compositionally biased region" description="Polar residues" evidence="2">
    <location>
        <begin position="322"/>
        <end position="360"/>
    </location>
</feature>
<feature type="compositionally biased region" description="Acidic residues" evidence="2">
    <location>
        <begin position="75"/>
        <end position="86"/>
    </location>
</feature>
<dbReference type="InterPro" id="IPR011989">
    <property type="entry name" value="ARM-like"/>
</dbReference>
<sequence>MSLSPSMTALPGPSSYATGDRRKRPVVTYGRPARNSTFSANSVKTFYDDSKKIASPSKLKRPTTSTARKTLITNDEFDVPMSDDEPVSVPPKSKRIAKASPKNVLATASSESKGDGGLDSASPRKRKRTVSQTTQASSTQDTKVAKSQQFEAEASHGVSESAQLRRSRRQIAAESSVTSNPSSFKVDQKTATTRNPVRSLTRSACPLSPVAVSPVIGSPISPADSVSTTSTTPKQKKLWHDLLLSDPVDTDTYEPNTTSRPLSTHSLAQSNSSTLESRIAPTSGESKARIVDRLKEKVTSTHSSDESSDEESDELQEEPSSQMNGRPTTSAQSVPQESTQYSQSQARTQTLQPHTSQNAKKVTYARSRTYLQDSLEDMIFGDLPMVAPERPAASARRTKASPMTKSNAKVTFNNESDDDTAQGIRSIHELRAAGNKSRFLDEVTRLVDDIKNPKPSSRSQRRMALMELSTTLAENTSASRFIEYGFDANITAQFQYARTDILADMLLCVVVTRIAQASASLLHGGVLDFLSSYLGEMKDISNIVRERKSNMSKVAQSDYLEFMEKVRTADAWDNCPPVYLSPSSLALLSMDCIFVTHRRNKNSGAILSPDTASKLVGLATLHVSNPGGSLQAITNRALSALEAATTLDVESASSEVWSVETLSRVASALPGLLKMSIHSQELALRFCCSVTNDNEENSGVFSQHQTIHLIMSLIIDGFSSRGTLSEEEASVSHDLLVLALGLMINLTSVCEVAREYAAHAEDKKLAALVDIFVRGQKKAAESQSEEEMQANIPYGWLSVLLGYICLDRIAKERVRSLLPGKSEAVLVDAVEGIALMSQQVDSQAAEEKEETSSGFTQKLMALVVRLREGA</sequence>
<feature type="compositionally biased region" description="Polar residues" evidence="2">
    <location>
        <begin position="253"/>
        <end position="276"/>
    </location>
</feature>
<feature type="compositionally biased region" description="Polar residues" evidence="2">
    <location>
        <begin position="224"/>
        <end position="233"/>
    </location>
</feature>
<protein>
    <recommendedName>
        <fullName evidence="3">Wings apart-like protein C-terminal domain-containing protein</fullName>
    </recommendedName>
</protein>
<feature type="compositionally biased region" description="Polar residues" evidence="2">
    <location>
        <begin position="173"/>
        <end position="202"/>
    </location>
</feature>
<feature type="compositionally biased region" description="Low complexity" evidence="2">
    <location>
        <begin position="130"/>
        <end position="142"/>
    </location>
</feature>
<dbReference type="Proteomes" id="UP000308953">
    <property type="component" value="Unassembled WGS sequence"/>
</dbReference>
<feature type="compositionally biased region" description="Basic and acidic residues" evidence="2">
    <location>
        <begin position="286"/>
        <end position="305"/>
    </location>
</feature>
<evidence type="ECO:0000256" key="1">
    <source>
        <dbReference type="ARBA" id="ARBA00006854"/>
    </source>
</evidence>
<dbReference type="PANTHER" id="PTHR22100">
    <property type="entry name" value="WINGS APART-LIKE PROTEIN HOMOLOG"/>
    <property type="match status" value="1"/>
</dbReference>
<feature type="region of interest" description="Disordered" evidence="2">
    <location>
        <begin position="1"/>
        <end position="363"/>
    </location>
</feature>
<dbReference type="Pfam" id="PF07814">
    <property type="entry name" value="WAPL"/>
    <property type="match status" value="1"/>
</dbReference>
<name>A0A4S9F4Q4_AURPU</name>
<evidence type="ECO:0000313" key="4">
    <source>
        <dbReference type="EMBL" id="THX41557.1"/>
    </source>
</evidence>
<accession>A0A4S9F4Q4</accession>
<dbReference type="EMBL" id="QZAV01000032">
    <property type="protein sequence ID" value="THX41557.1"/>
    <property type="molecule type" value="Genomic_DNA"/>
</dbReference>
<feature type="domain" description="Wings apart-like protein C-terminal" evidence="3">
    <location>
        <begin position="424"/>
        <end position="751"/>
    </location>
</feature>
<dbReference type="InterPro" id="IPR039874">
    <property type="entry name" value="WAPL"/>
</dbReference>
<evidence type="ECO:0000259" key="3">
    <source>
        <dbReference type="Pfam" id="PF07814"/>
    </source>
</evidence>
<feature type="compositionally biased region" description="Polar residues" evidence="2">
    <location>
        <begin position="62"/>
        <end position="73"/>
    </location>
</feature>
<dbReference type="AlphaFoldDB" id="A0A4S9F4Q4"/>
<dbReference type="PANTHER" id="PTHR22100:SF13">
    <property type="entry name" value="WINGS APART-LIKE PROTEIN HOMOLOG"/>
    <property type="match status" value="1"/>
</dbReference>
<evidence type="ECO:0000256" key="2">
    <source>
        <dbReference type="SAM" id="MobiDB-lite"/>
    </source>
</evidence>
<feature type="compositionally biased region" description="Polar residues" evidence="2">
    <location>
        <begin position="401"/>
        <end position="414"/>
    </location>
</feature>
<comment type="similarity">
    <text evidence="1">Belongs to the WAPL family.</text>
</comment>
<proteinExistence type="inferred from homology"/>
<dbReference type="Gene3D" id="1.25.10.10">
    <property type="entry name" value="Leucine-rich Repeat Variant"/>
    <property type="match status" value="1"/>
</dbReference>
<evidence type="ECO:0000313" key="5">
    <source>
        <dbReference type="Proteomes" id="UP000308953"/>
    </source>
</evidence>
<feature type="region of interest" description="Disordered" evidence="2">
    <location>
        <begin position="394"/>
        <end position="420"/>
    </location>
</feature>
<reference evidence="4 5" key="1">
    <citation type="submission" date="2018-10" db="EMBL/GenBank/DDBJ databases">
        <title>Fifty Aureobasidium pullulans genomes reveal a recombining polyextremotolerant generalist.</title>
        <authorList>
            <person name="Gostincar C."/>
            <person name="Turk M."/>
            <person name="Zajc J."/>
            <person name="Gunde-Cimerman N."/>
        </authorList>
    </citation>
    <scope>NUCLEOTIDE SEQUENCE [LARGE SCALE GENOMIC DNA]</scope>
    <source>
        <strain evidence="4 5">EXF-9785</strain>
    </source>
</reference>
<dbReference type="InterPro" id="IPR022771">
    <property type="entry name" value="WAPL_C"/>
</dbReference>
<comment type="caution">
    <text evidence="4">The sequence shown here is derived from an EMBL/GenBank/DDBJ whole genome shotgun (WGS) entry which is preliminary data.</text>
</comment>
<gene>
    <name evidence="4" type="ORF">D6D10_02596</name>
</gene>
<organism evidence="4 5">
    <name type="scientific">Aureobasidium pullulans</name>
    <name type="common">Black yeast</name>
    <name type="synonym">Pullularia pullulans</name>
    <dbReference type="NCBI Taxonomy" id="5580"/>
    <lineage>
        <taxon>Eukaryota</taxon>
        <taxon>Fungi</taxon>
        <taxon>Dikarya</taxon>
        <taxon>Ascomycota</taxon>
        <taxon>Pezizomycotina</taxon>
        <taxon>Dothideomycetes</taxon>
        <taxon>Dothideomycetidae</taxon>
        <taxon>Dothideales</taxon>
        <taxon>Saccotheciaceae</taxon>
        <taxon>Aureobasidium</taxon>
    </lineage>
</organism>
<feature type="compositionally biased region" description="Polar residues" evidence="2">
    <location>
        <begin position="34"/>
        <end position="44"/>
    </location>
</feature>
<feature type="compositionally biased region" description="Acidic residues" evidence="2">
    <location>
        <begin position="306"/>
        <end position="317"/>
    </location>
</feature>